<protein>
    <submittedName>
        <fullName evidence="2">DUF3889 domain-containing protein</fullName>
    </submittedName>
</protein>
<sequence length="110" mass="12294">MRALMVTILTLMLGLSGITAAAAASTSSSIPDYAKWGIIAVKETQTKYNVDILDYKHIGRSSLSANQSREQFKLWVRAKDGKQFAVYVNVDFNPNTQQLKKVQFAESDRH</sequence>
<dbReference type="InterPro" id="IPR024987">
    <property type="entry name" value="DUF3889"/>
</dbReference>
<dbReference type="AlphaFoldDB" id="A0AAU8NF78"/>
<evidence type="ECO:0000256" key="1">
    <source>
        <dbReference type="SAM" id="SignalP"/>
    </source>
</evidence>
<proteinExistence type="predicted"/>
<name>A0AAU8NF78_9BACL</name>
<feature type="signal peptide" evidence="1">
    <location>
        <begin position="1"/>
        <end position="21"/>
    </location>
</feature>
<feature type="chain" id="PRO_5043661409" evidence="1">
    <location>
        <begin position="22"/>
        <end position="110"/>
    </location>
</feature>
<keyword evidence="1" id="KW-0732">Signal</keyword>
<accession>A0AAU8NF78</accession>
<gene>
    <name evidence="2" type="ORF">ABXS70_06555</name>
</gene>
<evidence type="ECO:0000313" key="2">
    <source>
        <dbReference type="EMBL" id="XCP96361.1"/>
    </source>
</evidence>
<dbReference type="RefSeq" id="WP_366294851.1">
    <property type="nucleotide sequence ID" value="NZ_CP159992.1"/>
</dbReference>
<organism evidence="2">
    <name type="scientific">Paenibacillus sp. AN1007</name>
    <dbReference type="NCBI Taxonomy" id="3151385"/>
    <lineage>
        <taxon>Bacteria</taxon>
        <taxon>Bacillati</taxon>
        <taxon>Bacillota</taxon>
        <taxon>Bacilli</taxon>
        <taxon>Bacillales</taxon>
        <taxon>Paenibacillaceae</taxon>
        <taxon>Paenibacillus</taxon>
    </lineage>
</organism>
<dbReference type="Gene3D" id="3.10.450.390">
    <property type="entry name" value="Protein of unknown function DUF3889"/>
    <property type="match status" value="1"/>
</dbReference>
<reference evidence="2" key="1">
    <citation type="submission" date="2024-05" db="EMBL/GenBank/DDBJ databases">
        <title>Draft genome assemblies of 36 bacteria isolated from hibernating arctic ground squirrels.</title>
        <authorList>
            <person name="McKee H."/>
            <person name="Mullen L."/>
            <person name="Drown D.M."/>
            <person name="Duddleston K.N."/>
        </authorList>
    </citation>
    <scope>NUCLEOTIDE SEQUENCE</scope>
    <source>
        <strain evidence="2">AN1007</strain>
    </source>
</reference>
<dbReference type="Pfam" id="PF13028">
    <property type="entry name" value="DUF3889"/>
    <property type="match status" value="1"/>
</dbReference>
<dbReference type="EMBL" id="CP159992">
    <property type="protein sequence ID" value="XCP96361.1"/>
    <property type="molecule type" value="Genomic_DNA"/>
</dbReference>